<keyword evidence="5 7" id="KW-0408">Iron</keyword>
<evidence type="ECO:0000313" key="9">
    <source>
        <dbReference type="Proteomes" id="UP000476934"/>
    </source>
</evidence>
<dbReference type="CDD" id="cd11032">
    <property type="entry name" value="P450_EryK-like"/>
    <property type="match status" value="1"/>
</dbReference>
<dbReference type="InterPro" id="IPR001128">
    <property type="entry name" value="Cyt_P450"/>
</dbReference>
<dbReference type="InterPro" id="IPR002397">
    <property type="entry name" value="Cyt_P450_B"/>
</dbReference>
<dbReference type="GO" id="GO:0016705">
    <property type="term" value="F:oxidoreductase activity, acting on paired donors, with incorporation or reduction of molecular oxygen"/>
    <property type="evidence" value="ECO:0007669"/>
    <property type="project" value="InterPro"/>
</dbReference>
<dbReference type="SUPFAM" id="SSF48264">
    <property type="entry name" value="Cytochrome P450"/>
    <property type="match status" value="1"/>
</dbReference>
<dbReference type="PRINTS" id="PR00359">
    <property type="entry name" value="BP450"/>
</dbReference>
<keyword evidence="6 7" id="KW-0503">Monooxygenase</keyword>
<dbReference type="Pfam" id="PF00067">
    <property type="entry name" value="p450"/>
    <property type="match status" value="1"/>
</dbReference>
<dbReference type="PROSITE" id="PS00086">
    <property type="entry name" value="CYTOCHROME_P450"/>
    <property type="match status" value="1"/>
</dbReference>
<keyword evidence="9" id="KW-1185">Reference proteome</keyword>
<dbReference type="Proteomes" id="UP000476934">
    <property type="component" value="Unassembled WGS sequence"/>
</dbReference>
<accession>A0A6M0P915</accession>
<evidence type="ECO:0000313" key="8">
    <source>
        <dbReference type="EMBL" id="NEY21224.1"/>
    </source>
</evidence>
<comment type="similarity">
    <text evidence="1 7">Belongs to the cytochrome P450 family.</text>
</comment>
<evidence type="ECO:0000256" key="2">
    <source>
        <dbReference type="ARBA" id="ARBA00022617"/>
    </source>
</evidence>
<dbReference type="PANTHER" id="PTHR46696">
    <property type="entry name" value="P450, PUTATIVE (EUROFUNG)-RELATED"/>
    <property type="match status" value="1"/>
</dbReference>
<dbReference type="Gene3D" id="1.10.630.10">
    <property type="entry name" value="Cytochrome P450"/>
    <property type="match status" value="1"/>
</dbReference>
<evidence type="ECO:0000256" key="5">
    <source>
        <dbReference type="ARBA" id="ARBA00023004"/>
    </source>
</evidence>
<dbReference type="PRINTS" id="PR00385">
    <property type="entry name" value="P450"/>
</dbReference>
<keyword evidence="4 7" id="KW-0560">Oxidoreductase</keyword>
<sequence length="397" mass="45828">MKVVNLASVTFMKELDTLEKKLNPFPIYEEFRKHSPVRYDQERNCWDIFLYEDVDYVLKHYELFSSEQQRLIRRDNMLRMDPPRHKQLRDLVNKGFTPRAIKELAPRIQEITEQLISNVLDQGEMKMIDDMAMPLPVIVIADLLGVPAEDREKFKVWSDILVKGVEDPQPEVYEAVKREQEDVHQQLKEYLSYILERRRFHPQDDIISSLLSAEIDGNKLTETEILDFSILLLAAGNETTTNLITNGVRLMTEIPDIQRQAKSDLSLIPSMVEEVLRYYSPVQAPSRIAKQDIELQGESIKKGDIVVAWVGSANRDEAKFPAANTFQIDRKPNQHLSFGKGIHFCLGAPLARLEAQIAFEKMFTHFTNIRLKEAAQIKRTPAPQMFGVVEFPITFSL</sequence>
<dbReference type="InterPro" id="IPR017972">
    <property type="entry name" value="Cyt_P450_CS"/>
</dbReference>
<dbReference type="FunFam" id="1.10.630.10:FF:000018">
    <property type="entry name" value="Cytochrome P450 monooxygenase"/>
    <property type="match status" value="1"/>
</dbReference>
<keyword evidence="3 7" id="KW-0479">Metal-binding</keyword>
<dbReference type="GO" id="GO:0020037">
    <property type="term" value="F:heme binding"/>
    <property type="evidence" value="ECO:0007669"/>
    <property type="project" value="InterPro"/>
</dbReference>
<dbReference type="PANTHER" id="PTHR46696:SF1">
    <property type="entry name" value="CYTOCHROME P450 YJIB-RELATED"/>
    <property type="match status" value="1"/>
</dbReference>
<reference evidence="8 9" key="2">
    <citation type="submission" date="2020-03" db="EMBL/GenBank/DDBJ databases">
        <title>Bacillus aquiflavi sp. nov., isolated from yellow water of strong flavor Chinese baijiu in Yibin region of China.</title>
        <authorList>
            <person name="Xie J."/>
        </authorList>
    </citation>
    <scope>NUCLEOTIDE SEQUENCE [LARGE SCALE GENOMIC DNA]</scope>
    <source>
        <strain evidence="8 9">Gsoil 114</strain>
    </source>
</reference>
<gene>
    <name evidence="8" type="ORF">G4D61_14850</name>
</gene>
<dbReference type="GO" id="GO:0005506">
    <property type="term" value="F:iron ion binding"/>
    <property type="evidence" value="ECO:0007669"/>
    <property type="project" value="InterPro"/>
</dbReference>
<name>A0A6M0P915_9BACI</name>
<evidence type="ECO:0000256" key="1">
    <source>
        <dbReference type="ARBA" id="ARBA00010617"/>
    </source>
</evidence>
<organism evidence="8 9">
    <name type="scientific">Heyndrickxia ginsengihumi</name>
    <dbReference type="NCBI Taxonomy" id="363870"/>
    <lineage>
        <taxon>Bacteria</taxon>
        <taxon>Bacillati</taxon>
        <taxon>Bacillota</taxon>
        <taxon>Bacilli</taxon>
        <taxon>Bacillales</taxon>
        <taxon>Bacillaceae</taxon>
        <taxon>Heyndrickxia</taxon>
    </lineage>
</organism>
<evidence type="ECO:0000256" key="4">
    <source>
        <dbReference type="ARBA" id="ARBA00023002"/>
    </source>
</evidence>
<proteinExistence type="inferred from homology"/>
<dbReference type="AlphaFoldDB" id="A0A6M0P915"/>
<evidence type="ECO:0000256" key="7">
    <source>
        <dbReference type="RuleBase" id="RU000461"/>
    </source>
</evidence>
<comment type="caution">
    <text evidence="8">The sequence shown here is derived from an EMBL/GenBank/DDBJ whole genome shotgun (WGS) entry which is preliminary data.</text>
</comment>
<protein>
    <submittedName>
        <fullName evidence="8">Cytochrome P450</fullName>
    </submittedName>
</protein>
<keyword evidence="2 7" id="KW-0349">Heme</keyword>
<dbReference type="EMBL" id="JAAIWK010000029">
    <property type="protein sequence ID" value="NEY21224.1"/>
    <property type="molecule type" value="Genomic_DNA"/>
</dbReference>
<dbReference type="GO" id="GO:0004497">
    <property type="term" value="F:monooxygenase activity"/>
    <property type="evidence" value="ECO:0007669"/>
    <property type="project" value="UniProtKB-KW"/>
</dbReference>
<evidence type="ECO:0000256" key="3">
    <source>
        <dbReference type="ARBA" id="ARBA00022723"/>
    </source>
</evidence>
<reference evidence="8 9" key="1">
    <citation type="submission" date="2020-02" db="EMBL/GenBank/DDBJ databases">
        <authorList>
            <person name="Feng H."/>
        </authorList>
    </citation>
    <scope>NUCLEOTIDE SEQUENCE [LARGE SCALE GENOMIC DNA]</scope>
    <source>
        <strain evidence="8 9">Gsoil 114</strain>
    </source>
</reference>
<dbReference type="InterPro" id="IPR036396">
    <property type="entry name" value="Cyt_P450_sf"/>
</dbReference>
<evidence type="ECO:0000256" key="6">
    <source>
        <dbReference type="ARBA" id="ARBA00023033"/>
    </source>
</evidence>